<sequence>MAYDFDPGVSKEMWLDHIGLDFCKDCIHSYRKNEGGYYCSKEEEEVPADGHRDCFEEEIR</sequence>
<comment type="caution">
    <text evidence="1">The sequence shown here is derived from an EMBL/GenBank/DDBJ whole genome shotgun (WGS) entry which is preliminary data.</text>
</comment>
<keyword evidence="2" id="KW-1185">Reference proteome</keyword>
<gene>
    <name evidence="1" type="ORF">AKJ51_00305</name>
</gene>
<evidence type="ECO:0000313" key="2">
    <source>
        <dbReference type="Proteomes" id="UP000070263"/>
    </source>
</evidence>
<dbReference type="AlphaFoldDB" id="A0A133VMM9"/>
<evidence type="ECO:0000313" key="1">
    <source>
        <dbReference type="EMBL" id="KXB07702.1"/>
    </source>
</evidence>
<protein>
    <submittedName>
        <fullName evidence="1">Uncharacterized protein</fullName>
    </submittedName>
</protein>
<organism evidence="1 2">
    <name type="scientific">candidate division MSBL1 archaeon SCGC-AAA382A20</name>
    <dbReference type="NCBI Taxonomy" id="1698280"/>
    <lineage>
        <taxon>Archaea</taxon>
        <taxon>Methanobacteriati</taxon>
        <taxon>Methanobacteriota</taxon>
        <taxon>candidate division MSBL1</taxon>
    </lineage>
</organism>
<accession>A0A133VMM9</accession>
<reference evidence="1 2" key="1">
    <citation type="journal article" date="2016" name="Sci. Rep.">
        <title>Metabolic traits of an uncultured archaeal lineage -MSBL1- from brine pools of the Red Sea.</title>
        <authorList>
            <person name="Mwirichia R."/>
            <person name="Alam I."/>
            <person name="Rashid M."/>
            <person name="Vinu M."/>
            <person name="Ba-Alawi W."/>
            <person name="Anthony Kamau A."/>
            <person name="Kamanda Ngugi D."/>
            <person name="Goker M."/>
            <person name="Klenk H.P."/>
            <person name="Bajic V."/>
            <person name="Stingl U."/>
        </authorList>
    </citation>
    <scope>NUCLEOTIDE SEQUENCE [LARGE SCALE GENOMIC DNA]</scope>
    <source>
        <strain evidence="1">SCGC-AAA382A20</strain>
    </source>
</reference>
<name>A0A133VMM9_9EURY</name>
<dbReference type="Proteomes" id="UP000070263">
    <property type="component" value="Unassembled WGS sequence"/>
</dbReference>
<proteinExistence type="predicted"/>
<dbReference type="EMBL" id="LHYE01000002">
    <property type="protein sequence ID" value="KXB07702.1"/>
    <property type="molecule type" value="Genomic_DNA"/>
</dbReference>